<dbReference type="AlphaFoldDB" id="A0A915ESB5"/>
<reference evidence="10" key="1">
    <citation type="submission" date="2022-11" db="UniProtKB">
        <authorList>
            <consortium name="WormBaseParasite"/>
        </authorList>
    </citation>
    <scope>IDENTIFICATION</scope>
</reference>
<dbReference type="PANTHER" id="PTHR46513:SF13">
    <property type="entry name" value="EGF-LIKE DOMAIN-CONTAINING PROTEIN"/>
    <property type="match status" value="1"/>
</dbReference>
<evidence type="ECO:0000313" key="9">
    <source>
        <dbReference type="Proteomes" id="UP000887574"/>
    </source>
</evidence>
<protein>
    <submittedName>
        <fullName evidence="10">EGF-like domain-containing protein</fullName>
    </submittedName>
</protein>
<dbReference type="FunFam" id="2.120.10.30:FF:000241">
    <property type="entry name" value="Low-density lipoprotein receptor-related protein 6"/>
    <property type="match status" value="1"/>
</dbReference>
<dbReference type="Pfam" id="PF12947">
    <property type="entry name" value="EGF_3"/>
    <property type="match status" value="1"/>
</dbReference>
<sequence>MSSANEQVVRFERISAQFNADEGVVRFASQALAGPGQAPAPGAPINGNAISHAGGPYTNIVDNPNDPCALGAHYCTQPNMVCRVRQSTYSCECQDGYHFERDTSLEAGFRCVSSKHTSPSLPGHQAGCSGHHECHQWGECVAGQCKCRGWYVGDGVKHCGPPEETIIQPVDTPHKPQQACGEYTCDTNADCIEMMSLLKTACAKLVTLQWNEVCKHIGTICRGDRECAANARCVYNAQVNYYRCECLPSYTGDGVKCSQEISVAPSDSSCESKLGCHSQAICVANGTQPICQCNEGYFGDGRTCVAGGGSIVQPVVQPLEQCQDQSNCHPSAHCVHVESTDQYNCQCLPGYEGDGVHSCVHAEECSPSNDQSCSQNAKCLFSSNNQKFTCQCESGFTRQNGQCLPSAVALLDQPSQPSAVNAVCERCALEARCEQHPSNRQYTCVCNPGYEGNGYICTRPQPAPVALSCLDNRAMCSAYAQCVPNQQQTAYVCNCNYGYRGNGLVCEPVLSQQPQEDATLLIGRGMSLIQRSPINLEVPGKQLVVVPHQVVVDIAYDCHSKQIYWSDISGHSIRSVSLNGSNLQSSYSSELRSPEGIAIDWSSRNLYYVDSIRNELGVVSLDKSYQKALLTEGLVNPRALVIDMHNRHLYYSDWHRENPHIGRIDLDGSNNQVFVSEEVHLPNGLALLPGRRELCWVDAGSHRLSCIGLDGSGRRAVYAPLEYPFGLTCFQEQRFYWTDWNDHKIHSVSIYGDGYNVFAPGAGGKGKIYGILSLPLKCQEPPTVCATIMEAVPTSVCRQLMEEWCASVRTM</sequence>
<evidence type="ECO:0000256" key="5">
    <source>
        <dbReference type="ARBA" id="ARBA00023180"/>
    </source>
</evidence>
<feature type="domain" description="EGF-like" evidence="8">
    <location>
        <begin position="420"/>
        <end position="458"/>
    </location>
</feature>
<evidence type="ECO:0000256" key="2">
    <source>
        <dbReference type="ARBA" id="ARBA00022729"/>
    </source>
</evidence>
<evidence type="ECO:0000256" key="4">
    <source>
        <dbReference type="ARBA" id="ARBA00023157"/>
    </source>
</evidence>
<evidence type="ECO:0000259" key="8">
    <source>
        <dbReference type="PROSITE" id="PS50026"/>
    </source>
</evidence>
<dbReference type="GO" id="GO:0017147">
    <property type="term" value="F:Wnt-protein binding"/>
    <property type="evidence" value="ECO:0007669"/>
    <property type="project" value="TreeGrafter"/>
</dbReference>
<dbReference type="InterPro" id="IPR024731">
    <property type="entry name" value="NELL2-like_EGF"/>
</dbReference>
<dbReference type="InterPro" id="IPR000742">
    <property type="entry name" value="EGF"/>
</dbReference>
<keyword evidence="2" id="KW-0732">Signal</keyword>
<keyword evidence="5" id="KW-0325">Glycoprotein</keyword>
<dbReference type="PANTHER" id="PTHR46513">
    <property type="entry name" value="VITELLOGENIN RECEPTOR-LIKE PROTEIN-RELATED-RELATED"/>
    <property type="match status" value="1"/>
</dbReference>
<feature type="repeat" description="LDL-receptor class B" evidence="7">
    <location>
        <begin position="561"/>
        <end position="603"/>
    </location>
</feature>
<dbReference type="InterPro" id="IPR000033">
    <property type="entry name" value="LDLR_classB_rpt"/>
</dbReference>
<accession>A0A915ESB5</accession>
<feature type="repeat" description="LDL-receptor class B" evidence="7">
    <location>
        <begin position="647"/>
        <end position="691"/>
    </location>
</feature>
<dbReference type="SMART" id="SM00181">
    <property type="entry name" value="EGF"/>
    <property type="match status" value="7"/>
</dbReference>
<feature type="disulfide bond" evidence="6">
    <location>
        <begin position="476"/>
        <end position="493"/>
    </location>
</feature>
<feature type="domain" description="EGF-like" evidence="8">
    <location>
        <begin position="318"/>
        <end position="360"/>
    </location>
</feature>
<dbReference type="SUPFAM" id="SSF57184">
    <property type="entry name" value="Growth factor receptor domain"/>
    <property type="match status" value="1"/>
</dbReference>
<dbReference type="InterPro" id="IPR011042">
    <property type="entry name" value="6-blade_b-propeller_TolB-like"/>
</dbReference>
<feature type="disulfide bond" evidence="6">
    <location>
        <begin position="427"/>
        <end position="444"/>
    </location>
</feature>
<dbReference type="Gene3D" id="2.120.10.30">
    <property type="entry name" value="TolB, C-terminal domain"/>
    <property type="match status" value="1"/>
</dbReference>
<evidence type="ECO:0000313" key="10">
    <source>
        <dbReference type="WBParaSite" id="jg8971"/>
    </source>
</evidence>
<dbReference type="Proteomes" id="UP000887574">
    <property type="component" value="Unplaced"/>
</dbReference>
<dbReference type="PROSITE" id="PS51120">
    <property type="entry name" value="LDLRB"/>
    <property type="match status" value="2"/>
</dbReference>
<keyword evidence="4 6" id="KW-1015">Disulfide bond</keyword>
<feature type="disulfide bond" evidence="6">
    <location>
        <begin position="373"/>
        <end position="390"/>
    </location>
</feature>
<comment type="caution">
    <text evidence="6">Lacks conserved residue(s) required for the propagation of feature annotation.</text>
</comment>
<dbReference type="InterPro" id="IPR009030">
    <property type="entry name" value="Growth_fac_rcpt_cys_sf"/>
</dbReference>
<dbReference type="PROSITE" id="PS01186">
    <property type="entry name" value="EGF_2"/>
    <property type="match status" value="4"/>
</dbReference>
<feature type="disulfide bond" evidence="6">
    <location>
        <begin position="227"/>
        <end position="244"/>
    </location>
</feature>
<keyword evidence="9" id="KW-1185">Reference proteome</keyword>
<feature type="domain" description="EGF-like" evidence="8">
    <location>
        <begin position="361"/>
        <end position="402"/>
    </location>
</feature>
<feature type="domain" description="EGF-like" evidence="8">
    <location>
        <begin position="465"/>
        <end position="507"/>
    </location>
</feature>
<dbReference type="WBParaSite" id="jg8971">
    <property type="protein sequence ID" value="jg8971"/>
    <property type="gene ID" value="jg8971"/>
</dbReference>
<dbReference type="GO" id="GO:0042813">
    <property type="term" value="F:Wnt receptor activity"/>
    <property type="evidence" value="ECO:0007669"/>
    <property type="project" value="TreeGrafter"/>
</dbReference>
<dbReference type="Gene3D" id="2.10.25.10">
    <property type="entry name" value="Laminin"/>
    <property type="match status" value="4"/>
</dbReference>
<dbReference type="SMART" id="SM00135">
    <property type="entry name" value="LY"/>
    <property type="match status" value="5"/>
</dbReference>
<dbReference type="Pfam" id="PF00058">
    <property type="entry name" value="Ldl_recept_b"/>
    <property type="match status" value="1"/>
</dbReference>
<evidence type="ECO:0000256" key="3">
    <source>
        <dbReference type="ARBA" id="ARBA00022737"/>
    </source>
</evidence>
<keyword evidence="3" id="KW-0677">Repeat</keyword>
<feature type="domain" description="EGF-like" evidence="8">
    <location>
        <begin position="217"/>
        <end position="258"/>
    </location>
</feature>
<dbReference type="GO" id="GO:0005886">
    <property type="term" value="C:plasma membrane"/>
    <property type="evidence" value="ECO:0007669"/>
    <property type="project" value="TreeGrafter"/>
</dbReference>
<proteinExistence type="predicted"/>
<organism evidence="9 10">
    <name type="scientific">Ditylenchus dipsaci</name>
    <dbReference type="NCBI Taxonomy" id="166011"/>
    <lineage>
        <taxon>Eukaryota</taxon>
        <taxon>Metazoa</taxon>
        <taxon>Ecdysozoa</taxon>
        <taxon>Nematoda</taxon>
        <taxon>Chromadorea</taxon>
        <taxon>Rhabditida</taxon>
        <taxon>Tylenchina</taxon>
        <taxon>Tylenchomorpha</taxon>
        <taxon>Sphaerularioidea</taxon>
        <taxon>Anguinidae</taxon>
        <taxon>Anguininae</taxon>
        <taxon>Ditylenchus</taxon>
    </lineage>
</organism>
<feature type="disulfide bond" evidence="6">
    <location>
        <begin position="328"/>
        <end position="345"/>
    </location>
</feature>
<dbReference type="InterPro" id="IPR009017">
    <property type="entry name" value="GFP"/>
</dbReference>
<dbReference type="PROSITE" id="PS50026">
    <property type="entry name" value="EGF_3"/>
    <property type="match status" value="6"/>
</dbReference>
<evidence type="ECO:0000256" key="7">
    <source>
        <dbReference type="PROSITE-ProRule" id="PRU00461"/>
    </source>
</evidence>
<dbReference type="InterPro" id="IPR050778">
    <property type="entry name" value="Cueball_EGF_LRP_Nidogen"/>
</dbReference>
<keyword evidence="1 6" id="KW-0245">EGF-like domain</keyword>
<name>A0A915ESB5_9BILA</name>
<dbReference type="GO" id="GO:0060070">
    <property type="term" value="P:canonical Wnt signaling pathway"/>
    <property type="evidence" value="ECO:0007669"/>
    <property type="project" value="TreeGrafter"/>
</dbReference>
<feature type="domain" description="EGF-like" evidence="8">
    <location>
        <begin position="266"/>
        <end position="305"/>
    </location>
</feature>
<evidence type="ECO:0000256" key="6">
    <source>
        <dbReference type="PROSITE-ProRule" id="PRU00076"/>
    </source>
</evidence>
<dbReference type="Gene3D" id="2.40.155.10">
    <property type="entry name" value="Green fluorescent protein"/>
    <property type="match status" value="1"/>
</dbReference>
<evidence type="ECO:0000256" key="1">
    <source>
        <dbReference type="ARBA" id="ARBA00022536"/>
    </source>
</evidence>
<dbReference type="SUPFAM" id="SSF63825">
    <property type="entry name" value="YWTD domain"/>
    <property type="match status" value="1"/>
</dbReference>